<dbReference type="GO" id="GO:0005634">
    <property type="term" value="C:nucleus"/>
    <property type="evidence" value="ECO:0007669"/>
    <property type="project" value="UniProtKB-SubCell"/>
</dbReference>
<evidence type="ECO:0000256" key="2">
    <source>
        <dbReference type="PROSITE-ProRule" id="PRU00108"/>
    </source>
</evidence>
<dbReference type="Gene3D" id="1.10.10.60">
    <property type="entry name" value="Homeodomain-like"/>
    <property type="match status" value="1"/>
</dbReference>
<evidence type="ECO:0000313" key="6">
    <source>
        <dbReference type="EMBL" id="KAJ0205684.1"/>
    </source>
</evidence>
<dbReference type="PANTHER" id="PTHR36805">
    <property type="entry name" value="AGENET DOMAIN-CONTAINING PROTEIN"/>
    <property type="match status" value="1"/>
</dbReference>
<feature type="region of interest" description="Disordered" evidence="4">
    <location>
        <begin position="373"/>
        <end position="400"/>
    </location>
</feature>
<dbReference type="InterPro" id="IPR009057">
    <property type="entry name" value="Homeodomain-like_sf"/>
</dbReference>
<dbReference type="GO" id="GO:0003677">
    <property type="term" value="F:DNA binding"/>
    <property type="evidence" value="ECO:0007669"/>
    <property type="project" value="UniProtKB-UniRule"/>
</dbReference>
<accession>A0A9R1XCU5</accession>
<keyword evidence="2 3" id="KW-0238">DNA-binding</keyword>
<feature type="region of interest" description="Disordered" evidence="4">
    <location>
        <begin position="1"/>
        <end position="32"/>
    </location>
</feature>
<organism evidence="6 7">
    <name type="scientific">Lactuca sativa</name>
    <name type="common">Garden lettuce</name>
    <dbReference type="NCBI Taxonomy" id="4236"/>
    <lineage>
        <taxon>Eukaryota</taxon>
        <taxon>Viridiplantae</taxon>
        <taxon>Streptophyta</taxon>
        <taxon>Embryophyta</taxon>
        <taxon>Tracheophyta</taxon>
        <taxon>Spermatophyta</taxon>
        <taxon>Magnoliopsida</taxon>
        <taxon>eudicotyledons</taxon>
        <taxon>Gunneridae</taxon>
        <taxon>Pentapetalae</taxon>
        <taxon>asterids</taxon>
        <taxon>campanulids</taxon>
        <taxon>Asterales</taxon>
        <taxon>Asteraceae</taxon>
        <taxon>Cichorioideae</taxon>
        <taxon>Cichorieae</taxon>
        <taxon>Lactucinae</taxon>
        <taxon>Lactuca</taxon>
    </lineage>
</organism>
<comment type="caution">
    <text evidence="6">The sequence shown here is derived from an EMBL/GenBank/DDBJ whole genome shotgun (WGS) entry which is preliminary data.</text>
</comment>
<evidence type="ECO:0000256" key="3">
    <source>
        <dbReference type="RuleBase" id="RU000682"/>
    </source>
</evidence>
<dbReference type="SMART" id="SM00743">
    <property type="entry name" value="Agenet"/>
    <property type="match status" value="1"/>
</dbReference>
<dbReference type="PANTHER" id="PTHR36805:SF7">
    <property type="entry name" value="AGENET DOMAIN-CONTAINING PROTEIN"/>
    <property type="match status" value="1"/>
</dbReference>
<dbReference type="Pfam" id="PF05641">
    <property type="entry name" value="Agenet"/>
    <property type="match status" value="1"/>
</dbReference>
<feature type="region of interest" description="Disordered" evidence="4">
    <location>
        <begin position="74"/>
        <end position="98"/>
    </location>
</feature>
<dbReference type="InterPro" id="IPR008395">
    <property type="entry name" value="Agenet-like_dom"/>
</dbReference>
<dbReference type="PROSITE" id="PS50071">
    <property type="entry name" value="HOMEOBOX_2"/>
    <property type="match status" value="1"/>
</dbReference>
<dbReference type="EMBL" id="NBSK02000005">
    <property type="protein sequence ID" value="KAJ0205684.1"/>
    <property type="molecule type" value="Genomic_DNA"/>
</dbReference>
<gene>
    <name evidence="6" type="ORF">LSAT_V11C500254920</name>
</gene>
<dbReference type="SMART" id="SM00389">
    <property type="entry name" value="HOX"/>
    <property type="match status" value="1"/>
</dbReference>
<dbReference type="AlphaFoldDB" id="A0A9R1XCU5"/>
<evidence type="ECO:0000256" key="4">
    <source>
        <dbReference type="SAM" id="MobiDB-lite"/>
    </source>
</evidence>
<dbReference type="InterPro" id="IPR001356">
    <property type="entry name" value="HD"/>
</dbReference>
<dbReference type="SUPFAM" id="SSF46689">
    <property type="entry name" value="Homeodomain-like"/>
    <property type="match status" value="1"/>
</dbReference>
<feature type="compositionally biased region" description="Basic residues" evidence="4">
    <location>
        <begin position="74"/>
        <end position="86"/>
    </location>
</feature>
<sequence length="464" mass="53341">METGSEGESDRNINGESDGSKRHERQMKTRFQRDMLEKTYAVEMYPLKDTKEKLSGTLGLTDRQVQRWFNNRRLRDNKRRTAKRAGRGGVGRSHNGSFSARLQCKDTNQTMEKLGVLKFEVGQLAETKTFEKGYRSAWFKCKIKDISLKKNKILPEYYDFPDESELTNLMTYVMNGSMDSTCSYTLFSFAEIKWANMYEIPPYGRKSKNIKKQLMVRPQYPQIYHKNEMPPVNSITEVCVIIDGVWKSGDLVDWFEDDCYWSASIIKILSDERVKIELPKPPAGQGKVYIAFCKDLRPSLDWSPSKGWIVPTMRGRTSCNAQLIFPSPKGMDIEKEEIDTPLNVSSTSRTSVISLEDPMEEIPNSQEVKIDGDDVEKVSSSDSISTMRVEENKTDDDDDDDVWDDVDHNMIDLNIMHEKTLEASILDLEELANRIKWLRAILENNQSGFGSWMFAKQHSSTKVT</sequence>
<dbReference type="InterPro" id="IPR014002">
    <property type="entry name" value="Agenet_dom_plant"/>
</dbReference>
<comment type="subcellular location">
    <subcellularLocation>
        <location evidence="1 2 3">Nucleus</location>
    </subcellularLocation>
</comment>
<reference evidence="6 7" key="1">
    <citation type="journal article" date="2017" name="Nat. Commun.">
        <title>Genome assembly with in vitro proximity ligation data and whole-genome triplication in lettuce.</title>
        <authorList>
            <person name="Reyes-Chin-Wo S."/>
            <person name="Wang Z."/>
            <person name="Yang X."/>
            <person name="Kozik A."/>
            <person name="Arikit S."/>
            <person name="Song C."/>
            <person name="Xia L."/>
            <person name="Froenicke L."/>
            <person name="Lavelle D.O."/>
            <person name="Truco M.J."/>
            <person name="Xia R."/>
            <person name="Zhu S."/>
            <person name="Xu C."/>
            <person name="Xu H."/>
            <person name="Xu X."/>
            <person name="Cox K."/>
            <person name="Korf I."/>
            <person name="Meyers B.C."/>
            <person name="Michelmore R.W."/>
        </authorList>
    </citation>
    <scope>NUCLEOTIDE SEQUENCE [LARGE SCALE GENOMIC DNA]</scope>
    <source>
        <strain evidence="7">cv. Salinas</strain>
        <tissue evidence="6">Seedlings</tissue>
    </source>
</reference>
<evidence type="ECO:0000256" key="1">
    <source>
        <dbReference type="ARBA" id="ARBA00004123"/>
    </source>
</evidence>
<keyword evidence="2 3" id="KW-0371">Homeobox</keyword>
<feature type="domain" description="Homeobox" evidence="5">
    <location>
        <begin position="19"/>
        <end position="79"/>
    </location>
</feature>
<dbReference type="Pfam" id="PF00046">
    <property type="entry name" value="Homeodomain"/>
    <property type="match status" value="1"/>
</dbReference>
<proteinExistence type="predicted"/>
<name>A0A9R1XCU5_LACSA</name>
<dbReference type="Proteomes" id="UP000235145">
    <property type="component" value="Unassembled WGS sequence"/>
</dbReference>
<dbReference type="CDD" id="cd00086">
    <property type="entry name" value="homeodomain"/>
    <property type="match status" value="1"/>
</dbReference>
<feature type="compositionally biased region" description="Basic and acidic residues" evidence="4">
    <location>
        <begin position="8"/>
        <end position="21"/>
    </location>
</feature>
<keyword evidence="7" id="KW-1185">Reference proteome</keyword>
<feature type="DNA-binding region" description="Homeobox" evidence="2">
    <location>
        <begin position="21"/>
        <end position="80"/>
    </location>
</feature>
<protein>
    <recommendedName>
        <fullName evidence="5">Homeobox domain-containing protein</fullName>
    </recommendedName>
</protein>
<evidence type="ECO:0000259" key="5">
    <source>
        <dbReference type="PROSITE" id="PS50071"/>
    </source>
</evidence>
<evidence type="ECO:0000313" key="7">
    <source>
        <dbReference type="Proteomes" id="UP000235145"/>
    </source>
</evidence>
<keyword evidence="2 3" id="KW-0539">Nucleus</keyword>